<dbReference type="Gramene" id="VVA28027">
    <property type="protein sequence ID" value="VVA28027"/>
    <property type="gene ID" value="Prudul26B025295"/>
</dbReference>
<dbReference type="AlphaFoldDB" id="A0A5E4FJ19"/>
<evidence type="ECO:0000256" key="1">
    <source>
        <dbReference type="SAM" id="MobiDB-lite"/>
    </source>
</evidence>
<feature type="compositionally biased region" description="Basic and acidic residues" evidence="1">
    <location>
        <begin position="7"/>
        <end position="23"/>
    </location>
</feature>
<proteinExistence type="predicted"/>
<name>A0A5E4FJ19_PRUDU</name>
<dbReference type="InParanoid" id="A0A5E4FJ19"/>
<sequence length="144" mass="15728">MGAEASHVGDEGKKPPPKSDSRFFKSFGVGNGASKVLKRLDPSEFGVILEKDNLIRDCEDDVIDVKDGAVSVSSKENVMEKEDHDIQIMRDIFSQKMATFESDQVFSFHDNYPSNISLIAGEGCRGVKSSGFDLDASKENYSAG</sequence>
<evidence type="ECO:0000313" key="3">
    <source>
        <dbReference type="Proteomes" id="UP000327085"/>
    </source>
</evidence>
<feature type="region of interest" description="Disordered" evidence="1">
    <location>
        <begin position="1"/>
        <end position="24"/>
    </location>
</feature>
<protein>
    <submittedName>
        <fullName evidence="2">Uncharacterized protein</fullName>
    </submittedName>
</protein>
<reference evidence="3" key="1">
    <citation type="journal article" date="2020" name="Plant J.">
        <title>Transposons played a major role in the diversification between the closely related almond and peach genomes: results from the almond genome sequence.</title>
        <authorList>
            <person name="Alioto T."/>
            <person name="Alexiou K.G."/>
            <person name="Bardil A."/>
            <person name="Barteri F."/>
            <person name="Castanera R."/>
            <person name="Cruz F."/>
            <person name="Dhingra A."/>
            <person name="Duval H."/>
            <person name="Fernandez I Marti A."/>
            <person name="Frias L."/>
            <person name="Galan B."/>
            <person name="Garcia J.L."/>
            <person name="Howad W."/>
            <person name="Gomez-Garrido J."/>
            <person name="Gut M."/>
            <person name="Julca I."/>
            <person name="Morata J."/>
            <person name="Puigdomenech P."/>
            <person name="Ribeca P."/>
            <person name="Rubio Cabetas M.J."/>
            <person name="Vlasova A."/>
            <person name="Wirthensohn M."/>
            <person name="Garcia-Mas J."/>
            <person name="Gabaldon T."/>
            <person name="Casacuberta J.M."/>
            <person name="Arus P."/>
        </authorList>
    </citation>
    <scope>NUCLEOTIDE SEQUENCE [LARGE SCALE GENOMIC DNA]</scope>
    <source>
        <strain evidence="3">cv. Texas</strain>
    </source>
</reference>
<evidence type="ECO:0000313" key="2">
    <source>
        <dbReference type="EMBL" id="VVA28027.1"/>
    </source>
</evidence>
<accession>A0A5E4FJ19</accession>
<gene>
    <name evidence="2" type="ORF">ALMOND_2B025295</name>
</gene>
<dbReference type="EMBL" id="CABIKO010000132">
    <property type="protein sequence ID" value="VVA28027.1"/>
    <property type="molecule type" value="Genomic_DNA"/>
</dbReference>
<organism evidence="2 3">
    <name type="scientific">Prunus dulcis</name>
    <name type="common">Almond</name>
    <name type="synonym">Amygdalus dulcis</name>
    <dbReference type="NCBI Taxonomy" id="3755"/>
    <lineage>
        <taxon>Eukaryota</taxon>
        <taxon>Viridiplantae</taxon>
        <taxon>Streptophyta</taxon>
        <taxon>Embryophyta</taxon>
        <taxon>Tracheophyta</taxon>
        <taxon>Spermatophyta</taxon>
        <taxon>Magnoliopsida</taxon>
        <taxon>eudicotyledons</taxon>
        <taxon>Gunneridae</taxon>
        <taxon>Pentapetalae</taxon>
        <taxon>rosids</taxon>
        <taxon>fabids</taxon>
        <taxon>Rosales</taxon>
        <taxon>Rosaceae</taxon>
        <taxon>Amygdaloideae</taxon>
        <taxon>Amygdaleae</taxon>
        <taxon>Prunus</taxon>
    </lineage>
</organism>
<dbReference type="Proteomes" id="UP000327085">
    <property type="component" value="Chromosome 2"/>
</dbReference>